<keyword evidence="3" id="KW-0804">Transcription</keyword>
<dbReference type="Gene3D" id="1.10.10.10">
    <property type="entry name" value="Winged helix-like DNA-binding domain superfamily/Winged helix DNA-binding domain"/>
    <property type="match status" value="1"/>
</dbReference>
<dbReference type="OrthoDB" id="3734039at2"/>
<dbReference type="Pfam" id="PF01614">
    <property type="entry name" value="IclR_C"/>
    <property type="match status" value="1"/>
</dbReference>
<dbReference type="InterPro" id="IPR036388">
    <property type="entry name" value="WH-like_DNA-bd_sf"/>
</dbReference>
<evidence type="ECO:0008006" key="8">
    <source>
        <dbReference type="Google" id="ProtNLM"/>
    </source>
</evidence>
<feature type="domain" description="HTH iclR-type" evidence="4">
    <location>
        <begin position="11"/>
        <end position="73"/>
    </location>
</feature>
<dbReference type="InterPro" id="IPR036390">
    <property type="entry name" value="WH_DNA-bd_sf"/>
</dbReference>
<reference evidence="6 7" key="1">
    <citation type="submission" date="2016-12" db="EMBL/GenBank/DDBJ databases">
        <title>The draft genome sequence of Actinophytocola xinjiangensis.</title>
        <authorList>
            <person name="Wang W."/>
            <person name="Yuan L."/>
        </authorList>
    </citation>
    <scope>NUCLEOTIDE SEQUENCE [LARGE SCALE GENOMIC DNA]</scope>
    <source>
        <strain evidence="6 7">CGMCC 4.4663</strain>
    </source>
</reference>
<dbReference type="Gene3D" id="3.30.450.40">
    <property type="match status" value="1"/>
</dbReference>
<dbReference type="GO" id="GO:0003700">
    <property type="term" value="F:DNA-binding transcription factor activity"/>
    <property type="evidence" value="ECO:0007669"/>
    <property type="project" value="TreeGrafter"/>
</dbReference>
<dbReference type="SMART" id="SM00346">
    <property type="entry name" value="HTH_ICLR"/>
    <property type="match status" value="1"/>
</dbReference>
<evidence type="ECO:0000313" key="7">
    <source>
        <dbReference type="Proteomes" id="UP000185696"/>
    </source>
</evidence>
<keyword evidence="1" id="KW-0805">Transcription regulation</keyword>
<evidence type="ECO:0000256" key="2">
    <source>
        <dbReference type="ARBA" id="ARBA00023125"/>
    </source>
</evidence>
<dbReference type="GO" id="GO:0003677">
    <property type="term" value="F:DNA binding"/>
    <property type="evidence" value="ECO:0007669"/>
    <property type="project" value="UniProtKB-KW"/>
</dbReference>
<evidence type="ECO:0000256" key="3">
    <source>
        <dbReference type="ARBA" id="ARBA00023163"/>
    </source>
</evidence>
<organism evidence="6 7">
    <name type="scientific">Actinophytocola xinjiangensis</name>
    <dbReference type="NCBI Taxonomy" id="485602"/>
    <lineage>
        <taxon>Bacteria</taxon>
        <taxon>Bacillati</taxon>
        <taxon>Actinomycetota</taxon>
        <taxon>Actinomycetes</taxon>
        <taxon>Pseudonocardiales</taxon>
        <taxon>Pseudonocardiaceae</taxon>
    </lineage>
</organism>
<dbReference type="InterPro" id="IPR005471">
    <property type="entry name" value="Tscrpt_reg_IclR_N"/>
</dbReference>
<dbReference type="AlphaFoldDB" id="A0A7Z0WPK4"/>
<dbReference type="EMBL" id="MSIF01000003">
    <property type="protein sequence ID" value="OLF12348.1"/>
    <property type="molecule type" value="Genomic_DNA"/>
</dbReference>
<evidence type="ECO:0000259" key="4">
    <source>
        <dbReference type="PROSITE" id="PS51077"/>
    </source>
</evidence>
<gene>
    <name evidence="6" type="ORF">BLA60_10290</name>
</gene>
<name>A0A7Z0WPK4_9PSEU</name>
<feature type="domain" description="IclR-ED" evidence="5">
    <location>
        <begin position="74"/>
        <end position="258"/>
    </location>
</feature>
<protein>
    <recommendedName>
        <fullName evidence="8">IclR family transcriptional regulator</fullName>
    </recommendedName>
</protein>
<sequence>MSRPGDQVPGEIGAVRTLRVLTYLSKRSRPVSAGTIARDCDIPRSSLYRILRVMERMYFVVHLPEDELWGIGIGAFEIGSGYLRSGVLERSGRPLLVRLTRRTGMVSHLGVLHGSDVLYLLKQTTDEPARPFVTAVGVRLPAHLTAMGRAMLAQLPAHQVRAILWRPGELVTRTGRGPRHLSELREILRADRSRGYSVESSSTTEEVSCVAAAVFDHEGLPIAAVGVSYYDLPSAAEVERIASAVRETADGLTTRLSGTPVRRRA</sequence>
<evidence type="ECO:0000256" key="1">
    <source>
        <dbReference type="ARBA" id="ARBA00023015"/>
    </source>
</evidence>
<dbReference type="PANTHER" id="PTHR30136:SF24">
    <property type="entry name" value="HTH-TYPE TRANSCRIPTIONAL REPRESSOR ALLR"/>
    <property type="match status" value="1"/>
</dbReference>
<comment type="caution">
    <text evidence="6">The sequence shown here is derived from an EMBL/GenBank/DDBJ whole genome shotgun (WGS) entry which is preliminary data.</text>
</comment>
<dbReference type="InterPro" id="IPR029016">
    <property type="entry name" value="GAF-like_dom_sf"/>
</dbReference>
<dbReference type="PROSITE" id="PS51078">
    <property type="entry name" value="ICLR_ED"/>
    <property type="match status" value="1"/>
</dbReference>
<dbReference type="PROSITE" id="PS51077">
    <property type="entry name" value="HTH_ICLR"/>
    <property type="match status" value="1"/>
</dbReference>
<dbReference type="SUPFAM" id="SSF55781">
    <property type="entry name" value="GAF domain-like"/>
    <property type="match status" value="1"/>
</dbReference>
<dbReference type="InterPro" id="IPR050707">
    <property type="entry name" value="HTH_MetabolicPath_Reg"/>
</dbReference>
<dbReference type="Pfam" id="PF09339">
    <property type="entry name" value="HTH_IclR"/>
    <property type="match status" value="1"/>
</dbReference>
<dbReference type="Proteomes" id="UP000185696">
    <property type="component" value="Unassembled WGS sequence"/>
</dbReference>
<dbReference type="PANTHER" id="PTHR30136">
    <property type="entry name" value="HELIX-TURN-HELIX TRANSCRIPTIONAL REGULATOR, ICLR FAMILY"/>
    <property type="match status" value="1"/>
</dbReference>
<evidence type="ECO:0000259" key="5">
    <source>
        <dbReference type="PROSITE" id="PS51078"/>
    </source>
</evidence>
<accession>A0A7Z0WPK4</accession>
<dbReference type="InterPro" id="IPR014757">
    <property type="entry name" value="Tscrpt_reg_IclR_C"/>
</dbReference>
<dbReference type="SUPFAM" id="SSF46785">
    <property type="entry name" value="Winged helix' DNA-binding domain"/>
    <property type="match status" value="1"/>
</dbReference>
<dbReference type="GO" id="GO:0045892">
    <property type="term" value="P:negative regulation of DNA-templated transcription"/>
    <property type="evidence" value="ECO:0007669"/>
    <property type="project" value="TreeGrafter"/>
</dbReference>
<evidence type="ECO:0000313" key="6">
    <source>
        <dbReference type="EMBL" id="OLF12348.1"/>
    </source>
</evidence>
<keyword evidence="2" id="KW-0238">DNA-binding</keyword>
<keyword evidence="7" id="KW-1185">Reference proteome</keyword>
<proteinExistence type="predicted"/>